<dbReference type="PANTHER" id="PTHR24104:SF25">
    <property type="entry name" value="PROTEIN LIN-41"/>
    <property type="match status" value="1"/>
</dbReference>
<protein>
    <submittedName>
        <fullName evidence="3">Uncharacterized protein</fullName>
    </submittedName>
</protein>
<evidence type="ECO:0000313" key="4">
    <source>
        <dbReference type="Proteomes" id="UP001159428"/>
    </source>
</evidence>
<dbReference type="InterPro" id="IPR001258">
    <property type="entry name" value="NHL_repeat"/>
</dbReference>
<proteinExistence type="predicted"/>
<accession>A0AAU9XP62</accession>
<dbReference type="GO" id="GO:0000209">
    <property type="term" value="P:protein polyubiquitination"/>
    <property type="evidence" value="ECO:0007669"/>
    <property type="project" value="TreeGrafter"/>
</dbReference>
<keyword evidence="1" id="KW-0677">Repeat</keyword>
<dbReference type="GO" id="GO:0043161">
    <property type="term" value="P:proteasome-mediated ubiquitin-dependent protein catabolic process"/>
    <property type="evidence" value="ECO:0007669"/>
    <property type="project" value="TreeGrafter"/>
</dbReference>
<dbReference type="InterPro" id="IPR011042">
    <property type="entry name" value="6-blade_b-propeller_TolB-like"/>
</dbReference>
<evidence type="ECO:0000256" key="2">
    <source>
        <dbReference type="PROSITE-ProRule" id="PRU00504"/>
    </source>
</evidence>
<name>A0AAU9XP62_9CNID</name>
<reference evidence="3 4" key="1">
    <citation type="submission" date="2022-05" db="EMBL/GenBank/DDBJ databases">
        <authorList>
            <consortium name="Genoscope - CEA"/>
            <person name="William W."/>
        </authorList>
    </citation>
    <scope>NUCLEOTIDE SEQUENCE [LARGE SCALE GENOMIC DNA]</scope>
</reference>
<sequence length="847" mass="96232">MEHCCVTPWSFGQEGEKEHKLKSPIGIATNSSGEFIVGDYGDRCVKVFDRNGKLVKVFGLPTEDVITPLYIKDVVTDMNDNIFVLTMLGKPGFHECERSWWVYKPNEIADLHHRFRLRGNGSKRISVRDPEKVVILRGFRVVEEYESSGKFVRSYGEKILRYAMDITVANDGRVIVLDNYDDPFRNNFLQADLVVHIFSEHGYRLNNFTLQRSLFKYTSITFQPAGEHVVVAGIELSRNLLEVKILSKDGEFVRLATKHATSKWNIHMSACVRRDMKHAGIYPQLYSTAMSSIVLTVFRPTIGLLVSNCRDKVAEILKDGDVTDQKFHSLIVKEIEEIKSKLDALSRKDLEASISFFEEGIVLLYEVFKIANARGECGAETALAACNETIPIIEGIKRLELTGLDESAARKLSAAKERFKDARREATRAFKNEGLKTSDRILAMKYRVMATILETVDHPADAVGPCGVCVKELNSLPAVQNNFDVQLKTGIQAVRGWFSQEERREIITSVCHVNRVIYDVTRTLGGDTYFYTWSPVDIGHNKINPLYDARVTKVLFQRDVEHCCVIPRSIGREGEEEHKLKDPRGIATNSSGEFIIGDCEGCVKVFDRNGKYVDHCRLFTDDVNTLSNVLDVATDTNDNIFVLTALEYLWLSYMVYKLTKTADLHRKFRLRGGRRYSYQRLSVSDTGKVVTLKFGKTVEEYDSNGTFVRSFGEEILKSAKDITVANDGRVLVLDIDEDSFLNVFDKEDFSVHIFSERGYYLNQFKVQRNYFYYTSITFHPAGEHVVVAGKEPDRNLLEVKIYSKDGKFVRSVQIQHVFYQVKGITLNNDGRIVVVASQCENSKVVVL</sequence>
<keyword evidence="4" id="KW-1185">Reference proteome</keyword>
<evidence type="ECO:0000313" key="3">
    <source>
        <dbReference type="EMBL" id="CAH3154549.1"/>
    </source>
</evidence>
<dbReference type="PANTHER" id="PTHR24104">
    <property type="entry name" value="E3 UBIQUITIN-PROTEIN LIGASE NHLRC1-RELATED"/>
    <property type="match status" value="1"/>
</dbReference>
<dbReference type="InterPro" id="IPR050952">
    <property type="entry name" value="TRIM-NHL_E3_ligases"/>
</dbReference>
<dbReference type="Proteomes" id="UP001159428">
    <property type="component" value="Unassembled WGS sequence"/>
</dbReference>
<organism evidence="3 4">
    <name type="scientific">Pocillopora meandrina</name>
    <dbReference type="NCBI Taxonomy" id="46732"/>
    <lineage>
        <taxon>Eukaryota</taxon>
        <taxon>Metazoa</taxon>
        <taxon>Cnidaria</taxon>
        <taxon>Anthozoa</taxon>
        <taxon>Hexacorallia</taxon>
        <taxon>Scleractinia</taxon>
        <taxon>Astrocoeniina</taxon>
        <taxon>Pocilloporidae</taxon>
        <taxon>Pocillopora</taxon>
    </lineage>
</organism>
<dbReference type="AlphaFoldDB" id="A0AAU9XP62"/>
<dbReference type="GO" id="GO:0061630">
    <property type="term" value="F:ubiquitin protein ligase activity"/>
    <property type="evidence" value="ECO:0007669"/>
    <property type="project" value="TreeGrafter"/>
</dbReference>
<evidence type="ECO:0000256" key="1">
    <source>
        <dbReference type="ARBA" id="ARBA00022737"/>
    </source>
</evidence>
<dbReference type="EMBL" id="CALNXJ010000056">
    <property type="protein sequence ID" value="CAH3154549.1"/>
    <property type="molecule type" value="Genomic_DNA"/>
</dbReference>
<gene>
    <name evidence="3" type="ORF">PMEA_00027778</name>
</gene>
<feature type="repeat" description="NHL" evidence="2">
    <location>
        <begin position="569"/>
        <end position="609"/>
    </location>
</feature>
<dbReference type="Gene3D" id="2.120.10.30">
    <property type="entry name" value="TolB, C-terminal domain"/>
    <property type="match status" value="3"/>
</dbReference>
<dbReference type="SUPFAM" id="SSF101898">
    <property type="entry name" value="NHL repeat"/>
    <property type="match status" value="2"/>
</dbReference>
<comment type="caution">
    <text evidence="3">The sequence shown here is derived from an EMBL/GenBank/DDBJ whole genome shotgun (WGS) entry which is preliminary data.</text>
</comment>
<feature type="repeat" description="NHL" evidence="2">
    <location>
        <begin position="10"/>
        <end position="51"/>
    </location>
</feature>
<dbReference type="PROSITE" id="PS51125">
    <property type="entry name" value="NHL"/>
    <property type="match status" value="2"/>
</dbReference>